<name>A0A4S3MAJ4_9RHOB</name>
<proteinExistence type="predicted"/>
<evidence type="ECO:0000313" key="3">
    <source>
        <dbReference type="Proteomes" id="UP000306113"/>
    </source>
</evidence>
<protein>
    <submittedName>
        <fullName evidence="2">Uncharacterized protein</fullName>
    </submittedName>
</protein>
<feature type="chain" id="PRO_5020210904" evidence="1">
    <location>
        <begin position="21"/>
        <end position="101"/>
    </location>
</feature>
<evidence type="ECO:0000313" key="2">
    <source>
        <dbReference type="EMBL" id="THD74098.1"/>
    </source>
</evidence>
<dbReference type="Proteomes" id="UP000306113">
    <property type="component" value="Unassembled WGS sequence"/>
</dbReference>
<feature type="signal peptide" evidence="1">
    <location>
        <begin position="1"/>
        <end position="20"/>
    </location>
</feature>
<evidence type="ECO:0000256" key="1">
    <source>
        <dbReference type="SAM" id="SignalP"/>
    </source>
</evidence>
<dbReference type="OrthoDB" id="9951308at2"/>
<gene>
    <name evidence="2" type="ORF">E7681_10880</name>
</gene>
<accession>A0A4S3MAJ4</accession>
<comment type="caution">
    <text evidence="2">The sequence shown here is derived from an EMBL/GenBank/DDBJ whole genome shotgun (WGS) entry which is preliminary data.</text>
</comment>
<organism evidence="2 3">
    <name type="scientific">Thalassobius vesicularis</name>
    <dbReference type="NCBI Taxonomy" id="1294297"/>
    <lineage>
        <taxon>Bacteria</taxon>
        <taxon>Pseudomonadati</taxon>
        <taxon>Pseudomonadota</taxon>
        <taxon>Alphaproteobacteria</taxon>
        <taxon>Rhodobacterales</taxon>
        <taxon>Roseobacteraceae</taxon>
        <taxon>Thalassovita</taxon>
    </lineage>
</organism>
<reference evidence="2 3" key="1">
    <citation type="submission" date="2019-04" db="EMBL/GenBank/DDBJ databases">
        <title>Draft genome sequence of Youngimonas vesicularis.</title>
        <authorList>
            <person name="Hameed A."/>
        </authorList>
    </citation>
    <scope>NUCLEOTIDE SEQUENCE [LARGE SCALE GENOMIC DNA]</scope>
    <source>
        <strain evidence="2 3">CC-AMW-E</strain>
    </source>
</reference>
<dbReference type="RefSeq" id="WP_136339308.1">
    <property type="nucleotide sequence ID" value="NZ_SSMD01000004.1"/>
</dbReference>
<keyword evidence="3" id="KW-1185">Reference proteome</keyword>
<sequence length="101" mass="10090">MKYALIASIAALGFASAAVAEDGYAKGTLMTRNVPAESILAPRDAAIALFGALSVTVGDQLSLEAADLLNPSEAAIAENGAVVAYNFGGSDVAVETGFGAR</sequence>
<keyword evidence="1" id="KW-0732">Signal</keyword>
<dbReference type="AlphaFoldDB" id="A0A4S3MAJ4"/>
<dbReference type="EMBL" id="SSMD01000004">
    <property type="protein sequence ID" value="THD74098.1"/>
    <property type="molecule type" value="Genomic_DNA"/>
</dbReference>